<keyword evidence="3" id="KW-0378">Hydrolase</keyword>
<dbReference type="SUPFAM" id="SSF51905">
    <property type="entry name" value="FAD/NAD(P)-binding domain"/>
    <property type="match status" value="2"/>
</dbReference>
<dbReference type="EMBL" id="NBTY01000198">
    <property type="protein sequence ID" value="OTP67169.1"/>
    <property type="molecule type" value="Genomic_DNA"/>
</dbReference>
<keyword evidence="1" id="KW-0812">Transmembrane</keyword>
<evidence type="ECO:0000256" key="1">
    <source>
        <dbReference type="SAM" id="Phobius"/>
    </source>
</evidence>
<dbReference type="InterPro" id="IPR038732">
    <property type="entry name" value="HpyO/CreE_NAD-binding"/>
</dbReference>
<feature type="transmembrane region" description="Helical" evidence="1">
    <location>
        <begin position="12"/>
        <end position="33"/>
    </location>
</feature>
<name>A0A242M7C8_CABSO</name>
<dbReference type="GO" id="GO:0016787">
    <property type="term" value="F:hydrolase activity"/>
    <property type="evidence" value="ECO:0007669"/>
    <property type="project" value="UniProtKB-KW"/>
</dbReference>
<reference evidence="3 4" key="1">
    <citation type="submission" date="2017-03" db="EMBL/GenBank/DDBJ databases">
        <title>Genome analysis of strain PAMC 26510.</title>
        <authorList>
            <person name="Oh H.-M."/>
            <person name="Yang J.-A."/>
        </authorList>
    </citation>
    <scope>NUCLEOTIDE SEQUENCE [LARGE SCALE GENOMIC DNA]</scope>
    <source>
        <strain evidence="3 4">PAMC 26510</strain>
    </source>
</reference>
<dbReference type="PANTHER" id="PTHR40254:SF1">
    <property type="entry name" value="BLR0577 PROTEIN"/>
    <property type="match status" value="1"/>
</dbReference>
<dbReference type="Gene3D" id="3.50.50.60">
    <property type="entry name" value="FAD/NAD(P)-binding domain"/>
    <property type="match status" value="1"/>
</dbReference>
<protein>
    <submittedName>
        <fullName evidence="3">Hydroxyacylglutathione hydrolase</fullName>
    </submittedName>
</protein>
<dbReference type="InterPro" id="IPR052189">
    <property type="entry name" value="L-asp_N-monooxygenase_NS-form"/>
</dbReference>
<evidence type="ECO:0000313" key="4">
    <source>
        <dbReference type="Proteomes" id="UP000194546"/>
    </source>
</evidence>
<sequence>MIDSSATPDHGTVANILVIGGGFTGVAFVIHAIQARPAGVDLNFIIVEPSADLGRGIAYGTTEPLHRINVPSDRMSLFANDSTHATRWLKQHEALDAGSVDEQGHYYVSRQRYGEYVDATLKDVVAEAAAHVRVSHRRASATGLTRSSSGYIVELDDGGQLEAQRVALCFGHTPSQPPGRIDENALRDPRLIAHPWSHDALHAIPRDASVLLVGTGLTMADVAVTLIGREHSGNITAISRRGLRAQPHGIFADAADFLGNTAPPSTARELVKILRQRIARDKQANIGWQPAADAFRFELPRIWNALPAHEQRRVVRKLLPFWDVHRFRIAPQIHAAIEHAIGTGQMNVVTAGIGDMQRSLHGFRVGLKRRGGHIEEHEFGAVVFCTGPARDIDRNPLVKSLLESRLARLDAVKTGLDTDLQSRILDADGNVSPGLFAFGPMTRGSFGEMTGAPDIARHLERLLKDGSLLAYSEH</sequence>
<dbReference type="InterPro" id="IPR036188">
    <property type="entry name" value="FAD/NAD-bd_sf"/>
</dbReference>
<dbReference type="AlphaFoldDB" id="A0A242M7C8"/>
<evidence type="ECO:0000259" key="2">
    <source>
        <dbReference type="Pfam" id="PF13454"/>
    </source>
</evidence>
<dbReference type="RefSeq" id="WP_062001046.1">
    <property type="nucleotide sequence ID" value="NZ_NBTY01000198.1"/>
</dbReference>
<evidence type="ECO:0000313" key="3">
    <source>
        <dbReference type="EMBL" id="OTP67169.1"/>
    </source>
</evidence>
<organism evidence="3 4">
    <name type="scientific">Caballeronia sordidicola</name>
    <name type="common">Burkholderia sordidicola</name>
    <dbReference type="NCBI Taxonomy" id="196367"/>
    <lineage>
        <taxon>Bacteria</taxon>
        <taxon>Pseudomonadati</taxon>
        <taxon>Pseudomonadota</taxon>
        <taxon>Betaproteobacteria</taxon>
        <taxon>Burkholderiales</taxon>
        <taxon>Burkholderiaceae</taxon>
        <taxon>Caballeronia</taxon>
    </lineage>
</organism>
<comment type="caution">
    <text evidence="3">The sequence shown here is derived from an EMBL/GenBank/DDBJ whole genome shotgun (WGS) entry which is preliminary data.</text>
</comment>
<accession>A0A242M7C8</accession>
<dbReference type="Proteomes" id="UP000194546">
    <property type="component" value="Unassembled WGS sequence"/>
</dbReference>
<proteinExistence type="predicted"/>
<gene>
    <name evidence="3" type="ORF">PAMC26510_32490</name>
</gene>
<feature type="domain" description="FAD-dependent urate hydroxylase HpyO/Asp monooxygenase CreE-like FAD/NAD(P)-binding" evidence="2">
    <location>
        <begin position="18"/>
        <end position="172"/>
    </location>
</feature>
<dbReference type="PANTHER" id="PTHR40254">
    <property type="entry name" value="BLR0577 PROTEIN"/>
    <property type="match status" value="1"/>
</dbReference>
<dbReference type="Pfam" id="PF13454">
    <property type="entry name" value="NAD_binding_9"/>
    <property type="match status" value="1"/>
</dbReference>
<keyword evidence="1" id="KW-1133">Transmembrane helix</keyword>
<keyword evidence="1" id="KW-0472">Membrane</keyword>